<comment type="caution">
    <text evidence="11">The sequence shown here is derived from an EMBL/GenBank/DDBJ whole genome shotgun (WGS) entry which is preliminary data.</text>
</comment>
<evidence type="ECO:0000256" key="2">
    <source>
        <dbReference type="ARBA" id="ARBA00009347"/>
    </source>
</evidence>
<comment type="similarity">
    <text evidence="2 7">Belongs to the acyl-CoA dehydrogenase family.</text>
</comment>
<feature type="domain" description="Acyl-CoA oxidase/dehydrogenase middle" evidence="9">
    <location>
        <begin position="133"/>
        <end position="232"/>
    </location>
</feature>
<dbReference type="GO" id="GO:0070991">
    <property type="term" value="F:medium-chain fatty acyl-CoA dehydrogenase activity"/>
    <property type="evidence" value="ECO:0007669"/>
    <property type="project" value="UniProtKB-EC"/>
</dbReference>
<dbReference type="InterPro" id="IPR013786">
    <property type="entry name" value="AcylCoA_DH/ox_N"/>
</dbReference>
<dbReference type="PANTHER" id="PTHR48083">
    <property type="entry name" value="MEDIUM-CHAIN SPECIFIC ACYL-COA DEHYDROGENASE, MITOCHONDRIAL-RELATED"/>
    <property type="match status" value="1"/>
</dbReference>
<dbReference type="InterPro" id="IPR037069">
    <property type="entry name" value="AcylCoA_DH/ox_N_sf"/>
</dbReference>
<evidence type="ECO:0000259" key="8">
    <source>
        <dbReference type="Pfam" id="PF00441"/>
    </source>
</evidence>
<dbReference type="SUPFAM" id="SSF56645">
    <property type="entry name" value="Acyl-CoA dehydrogenase NM domain-like"/>
    <property type="match status" value="1"/>
</dbReference>
<reference evidence="11 12" key="1">
    <citation type="submission" date="2020-08" db="EMBL/GenBank/DDBJ databases">
        <title>Genomic Encyclopedia of Type Strains, Phase III (KMG-III): the genomes of soil and plant-associated and newly described type strains.</title>
        <authorList>
            <person name="Whitman W."/>
        </authorList>
    </citation>
    <scope>NUCLEOTIDE SEQUENCE [LARGE SCALE GENOMIC DNA]</scope>
    <source>
        <strain evidence="11 12">CECT 8960</strain>
    </source>
</reference>
<keyword evidence="5 7" id="KW-0274">FAD</keyword>
<comment type="subunit">
    <text evidence="3">Homodimer.</text>
</comment>
<gene>
    <name evidence="11" type="ORF">FHR82_007269</name>
</gene>
<dbReference type="Proteomes" id="UP000520767">
    <property type="component" value="Unassembled WGS sequence"/>
</dbReference>
<evidence type="ECO:0000256" key="5">
    <source>
        <dbReference type="ARBA" id="ARBA00022827"/>
    </source>
</evidence>
<accession>A0A7W7VIF0</accession>
<dbReference type="Gene3D" id="2.40.110.10">
    <property type="entry name" value="Butyryl-CoA Dehydrogenase, subunit A, domain 2"/>
    <property type="match status" value="1"/>
</dbReference>
<evidence type="ECO:0000256" key="1">
    <source>
        <dbReference type="ARBA" id="ARBA00001974"/>
    </source>
</evidence>
<evidence type="ECO:0000259" key="10">
    <source>
        <dbReference type="Pfam" id="PF02771"/>
    </source>
</evidence>
<dbReference type="GO" id="GO:0033539">
    <property type="term" value="P:fatty acid beta-oxidation using acyl-CoA dehydrogenase"/>
    <property type="evidence" value="ECO:0007669"/>
    <property type="project" value="TreeGrafter"/>
</dbReference>
<dbReference type="Gene3D" id="1.20.140.10">
    <property type="entry name" value="Butyryl-CoA Dehydrogenase, subunit A, domain 3"/>
    <property type="match status" value="1"/>
</dbReference>
<dbReference type="InterPro" id="IPR050741">
    <property type="entry name" value="Acyl-CoA_dehydrogenase"/>
</dbReference>
<dbReference type="SUPFAM" id="SSF47203">
    <property type="entry name" value="Acyl-CoA dehydrogenase C-terminal domain-like"/>
    <property type="match status" value="1"/>
</dbReference>
<dbReference type="InterPro" id="IPR006091">
    <property type="entry name" value="Acyl-CoA_Oxase/DH_mid-dom"/>
</dbReference>
<evidence type="ECO:0000256" key="7">
    <source>
        <dbReference type="RuleBase" id="RU362125"/>
    </source>
</evidence>
<dbReference type="Pfam" id="PF02771">
    <property type="entry name" value="Acyl-CoA_dh_N"/>
    <property type="match status" value="1"/>
</dbReference>
<dbReference type="EC" id="1.3.8.7" evidence="11"/>
<dbReference type="GO" id="GO:0050660">
    <property type="term" value="F:flavin adenine dinucleotide binding"/>
    <property type="evidence" value="ECO:0007669"/>
    <property type="project" value="InterPro"/>
</dbReference>
<dbReference type="FunFam" id="2.40.110.10:FF:000002">
    <property type="entry name" value="Acyl-CoA dehydrogenase fadE12"/>
    <property type="match status" value="1"/>
</dbReference>
<dbReference type="EMBL" id="JACHJQ010000008">
    <property type="protein sequence ID" value="MBB4911010.1"/>
    <property type="molecule type" value="Genomic_DNA"/>
</dbReference>
<proteinExistence type="inferred from homology"/>
<dbReference type="InterPro" id="IPR036250">
    <property type="entry name" value="AcylCo_DH-like_C"/>
</dbReference>
<organism evidence="11 12">
    <name type="scientific">Actinophytocola algeriensis</name>
    <dbReference type="NCBI Taxonomy" id="1768010"/>
    <lineage>
        <taxon>Bacteria</taxon>
        <taxon>Bacillati</taxon>
        <taxon>Actinomycetota</taxon>
        <taxon>Actinomycetes</taxon>
        <taxon>Pseudonocardiales</taxon>
        <taxon>Pseudonocardiaceae</taxon>
    </lineage>
</organism>
<evidence type="ECO:0000313" key="12">
    <source>
        <dbReference type="Proteomes" id="UP000520767"/>
    </source>
</evidence>
<evidence type="ECO:0000256" key="4">
    <source>
        <dbReference type="ARBA" id="ARBA00022630"/>
    </source>
</evidence>
<dbReference type="Pfam" id="PF00441">
    <property type="entry name" value="Acyl-CoA_dh_1"/>
    <property type="match status" value="1"/>
</dbReference>
<dbReference type="InterPro" id="IPR009100">
    <property type="entry name" value="AcylCoA_DH/oxidase_NM_dom_sf"/>
</dbReference>
<keyword evidence="4 7" id="KW-0285">Flavoprotein</keyword>
<feature type="domain" description="Acyl-CoA dehydrogenase/oxidase C-terminal" evidence="8">
    <location>
        <begin position="245"/>
        <end position="392"/>
    </location>
</feature>
<dbReference type="AlphaFoldDB" id="A0A7W7VIF0"/>
<dbReference type="InterPro" id="IPR009075">
    <property type="entry name" value="AcylCo_DH/oxidase_C"/>
</dbReference>
<sequence>MDLTPTDRAKDYRDRLLAFMDEHVLPAEPVYADQLRAAGDPHFQPPVMEELKAEAKRRGLWNLFHPDPGLGAGLSNVEYAPLAEIHGRSMLAAEACNCSAPDTGNMEVLTLFGTDQQKKEWLDPLLAGEIRSAFAMTEPAVASSDATNIELDITRDGDDYVLNGRKWWATNAAHPNCRILIVMGRTDRDAAPHRRQSMVLVPMDTPGVEVVRSMPVFGMQEHGGHCEITFTDARVPATNLIAGEGDGFAIGQARLGPGRIHHCMRAIGMAERALRLMCERALSRVTFGEPVAARSNIQDWIAEARIEIERTRLLTMKAAWLMDTVGNREARVEIAAIKVAAPAMLKLIADRAIQVHGAGGMTEDFPLTHLYVQARALAIADGPDEVHKRTLALTELRRYDPSFGKTAR</sequence>
<evidence type="ECO:0000256" key="6">
    <source>
        <dbReference type="ARBA" id="ARBA00023002"/>
    </source>
</evidence>
<dbReference type="Gene3D" id="1.10.540.10">
    <property type="entry name" value="Acyl-CoA dehydrogenase/oxidase, N-terminal domain"/>
    <property type="match status" value="1"/>
</dbReference>
<dbReference type="Pfam" id="PF02770">
    <property type="entry name" value="Acyl-CoA_dh_M"/>
    <property type="match status" value="1"/>
</dbReference>
<dbReference type="PANTHER" id="PTHR48083:SF13">
    <property type="entry name" value="ACYL-COA DEHYDROGENASE FAMILY MEMBER 11"/>
    <property type="match status" value="1"/>
</dbReference>
<evidence type="ECO:0000313" key="11">
    <source>
        <dbReference type="EMBL" id="MBB4911010.1"/>
    </source>
</evidence>
<feature type="domain" description="Acyl-CoA dehydrogenase/oxidase N-terminal" evidence="10">
    <location>
        <begin position="6"/>
        <end position="129"/>
    </location>
</feature>
<dbReference type="InterPro" id="IPR046373">
    <property type="entry name" value="Acyl-CoA_Oxase/DH_mid-dom_sf"/>
</dbReference>
<evidence type="ECO:0000256" key="3">
    <source>
        <dbReference type="ARBA" id="ARBA00011738"/>
    </source>
</evidence>
<keyword evidence="12" id="KW-1185">Reference proteome</keyword>
<protein>
    <submittedName>
        <fullName evidence="11">Acyl-CoA dehydrogenase</fullName>
        <ecNumber evidence="11">1.3.8.7</ecNumber>
    </submittedName>
</protein>
<dbReference type="GO" id="GO:0005737">
    <property type="term" value="C:cytoplasm"/>
    <property type="evidence" value="ECO:0007669"/>
    <property type="project" value="TreeGrafter"/>
</dbReference>
<evidence type="ECO:0000259" key="9">
    <source>
        <dbReference type="Pfam" id="PF02770"/>
    </source>
</evidence>
<keyword evidence="6 7" id="KW-0560">Oxidoreductase</keyword>
<dbReference type="RefSeq" id="WP_184815009.1">
    <property type="nucleotide sequence ID" value="NZ_JACHJQ010000008.1"/>
</dbReference>
<name>A0A7W7VIF0_9PSEU</name>
<comment type="cofactor">
    <cofactor evidence="1 7">
        <name>FAD</name>
        <dbReference type="ChEBI" id="CHEBI:57692"/>
    </cofactor>
</comment>